<evidence type="ECO:0000313" key="1">
    <source>
        <dbReference type="EMBL" id="SKB92369.1"/>
    </source>
</evidence>
<dbReference type="EMBL" id="FUYR01000006">
    <property type="protein sequence ID" value="SKB92369.1"/>
    <property type="molecule type" value="Genomic_DNA"/>
</dbReference>
<dbReference type="InterPro" id="IPR008969">
    <property type="entry name" value="CarboxyPept-like_regulatory"/>
</dbReference>
<reference evidence="2" key="1">
    <citation type="submission" date="2017-02" db="EMBL/GenBank/DDBJ databases">
        <authorList>
            <person name="Varghese N."/>
            <person name="Submissions S."/>
        </authorList>
    </citation>
    <scope>NUCLEOTIDE SEQUENCE [LARGE SCALE GENOMIC DNA]</scope>
    <source>
        <strain evidence="2">DSM 22385</strain>
    </source>
</reference>
<organism evidence="1 2">
    <name type="scientific">Daejeonella lutea</name>
    <dbReference type="NCBI Taxonomy" id="572036"/>
    <lineage>
        <taxon>Bacteria</taxon>
        <taxon>Pseudomonadati</taxon>
        <taxon>Bacteroidota</taxon>
        <taxon>Sphingobacteriia</taxon>
        <taxon>Sphingobacteriales</taxon>
        <taxon>Sphingobacteriaceae</taxon>
        <taxon>Daejeonella</taxon>
    </lineage>
</organism>
<proteinExistence type="predicted"/>
<evidence type="ECO:0000313" key="2">
    <source>
        <dbReference type="Proteomes" id="UP000189981"/>
    </source>
</evidence>
<accession>A0A1T5F885</accession>
<dbReference type="Proteomes" id="UP000189981">
    <property type="component" value="Unassembled WGS sequence"/>
</dbReference>
<keyword evidence="2" id="KW-1185">Reference proteome</keyword>
<dbReference type="STRING" id="572036.SAMN05661099_3511"/>
<name>A0A1T5F885_9SPHI</name>
<gene>
    <name evidence="1" type="ORF">SAMN05661099_3511</name>
</gene>
<protein>
    <submittedName>
        <fullName evidence="1">CarboxypepD_reg-like domain-containing protein</fullName>
    </submittedName>
</protein>
<dbReference type="SUPFAM" id="SSF49464">
    <property type="entry name" value="Carboxypeptidase regulatory domain-like"/>
    <property type="match status" value="1"/>
</dbReference>
<sequence>MFRITFIAMLMFSGHLQAQNFRGRVLDLVTKEPISGATVRASSMTLTDAKGNFILSNAKVGDTIRIVHLGYKPYIFTFNALHPGLVSSTPPEISLEPNSIVLSEVFVRSRINTKADSLKNRLEFASEFNYKGFSFKDIFVVKSPEESMARHVDVHRGNNTYSASSLIKLDVLSVVGYLTRNKTRPSRLQETLIQDERDKYVDNMFSKNRIIELTKLSGDSLKNFMIQYRPSLTKARNMTDYEMVGYIKRMYLEFIK</sequence>
<dbReference type="OrthoDB" id="714262at2"/>
<dbReference type="RefSeq" id="WP_139377520.1">
    <property type="nucleotide sequence ID" value="NZ_FUYR01000006.1"/>
</dbReference>
<dbReference type="Pfam" id="PF13715">
    <property type="entry name" value="CarbopepD_reg_2"/>
    <property type="match status" value="1"/>
</dbReference>
<dbReference type="AlphaFoldDB" id="A0A1T5F885"/>